<name>A0ABD0WLE8_UMBPY</name>
<evidence type="ECO:0000313" key="1">
    <source>
        <dbReference type="EMBL" id="KAL0974030.1"/>
    </source>
</evidence>
<reference evidence="1 2" key="1">
    <citation type="submission" date="2024-06" db="EMBL/GenBank/DDBJ databases">
        <authorList>
            <person name="Pan Q."/>
            <person name="Wen M."/>
            <person name="Jouanno E."/>
            <person name="Zahm M."/>
            <person name="Klopp C."/>
            <person name="Cabau C."/>
            <person name="Louis A."/>
            <person name="Berthelot C."/>
            <person name="Parey E."/>
            <person name="Roest Crollius H."/>
            <person name="Montfort J."/>
            <person name="Robinson-Rechavi M."/>
            <person name="Bouchez O."/>
            <person name="Lampietro C."/>
            <person name="Lopez Roques C."/>
            <person name="Donnadieu C."/>
            <person name="Postlethwait J."/>
            <person name="Bobe J."/>
            <person name="Verreycken H."/>
            <person name="Guiguen Y."/>
        </authorList>
    </citation>
    <scope>NUCLEOTIDE SEQUENCE [LARGE SCALE GENOMIC DNA]</scope>
    <source>
        <strain evidence="1">Up_M1</strain>
        <tissue evidence="1">Testis</tissue>
    </source>
</reference>
<comment type="caution">
    <text evidence="1">The sequence shown here is derived from an EMBL/GenBank/DDBJ whole genome shotgun (WGS) entry which is preliminary data.</text>
</comment>
<protein>
    <submittedName>
        <fullName evidence="1">Uncharacterized protein</fullName>
    </submittedName>
</protein>
<dbReference type="AlphaFoldDB" id="A0ABD0WLE8"/>
<accession>A0ABD0WLE8</accession>
<organism evidence="1 2">
    <name type="scientific">Umbra pygmaea</name>
    <name type="common">Eastern mudminnow</name>
    <dbReference type="NCBI Taxonomy" id="75934"/>
    <lineage>
        <taxon>Eukaryota</taxon>
        <taxon>Metazoa</taxon>
        <taxon>Chordata</taxon>
        <taxon>Craniata</taxon>
        <taxon>Vertebrata</taxon>
        <taxon>Euteleostomi</taxon>
        <taxon>Actinopterygii</taxon>
        <taxon>Neopterygii</taxon>
        <taxon>Teleostei</taxon>
        <taxon>Protacanthopterygii</taxon>
        <taxon>Esociformes</taxon>
        <taxon>Umbridae</taxon>
        <taxon>Umbra</taxon>
    </lineage>
</organism>
<evidence type="ECO:0000313" key="2">
    <source>
        <dbReference type="Proteomes" id="UP001557470"/>
    </source>
</evidence>
<gene>
    <name evidence="1" type="ORF">UPYG_G00214480</name>
</gene>
<sequence>MPDAPYRPLRGSARLCWKKGILTFLFHRTNSRFSSQKRCPWQSQRGRRWLKKETCLQVSRLLFGSHWRTFSGHLVLWRSSSPDIVQENATVGMTFVTSPLLQPISHQPETLSNGQQGCGGGFPVRGW</sequence>
<keyword evidence="2" id="KW-1185">Reference proteome</keyword>
<dbReference type="Proteomes" id="UP001557470">
    <property type="component" value="Unassembled WGS sequence"/>
</dbReference>
<proteinExistence type="predicted"/>
<dbReference type="EMBL" id="JAGEUA010000006">
    <property type="protein sequence ID" value="KAL0974030.1"/>
    <property type="molecule type" value="Genomic_DNA"/>
</dbReference>